<reference evidence="1 2" key="1">
    <citation type="submission" date="2021-02" db="EMBL/GenBank/DDBJ databases">
        <authorList>
            <person name="Park J.-S."/>
        </authorList>
    </citation>
    <scope>NUCLEOTIDE SEQUENCE [LARGE SCALE GENOMIC DNA]</scope>
    <source>
        <strain evidence="1 2">188UL20-2</strain>
    </source>
</reference>
<comment type="caution">
    <text evidence="1">The sequence shown here is derived from an EMBL/GenBank/DDBJ whole genome shotgun (WGS) entry which is preliminary data.</text>
</comment>
<name>A0ABS2HBR5_9VIBR</name>
<accession>A0ABS2HBR5</accession>
<protein>
    <submittedName>
        <fullName evidence="1">Uncharacterized protein</fullName>
    </submittedName>
</protein>
<evidence type="ECO:0000313" key="2">
    <source>
        <dbReference type="Proteomes" id="UP000809621"/>
    </source>
</evidence>
<gene>
    <name evidence="1" type="ORF">JQC93_01295</name>
</gene>
<dbReference type="RefSeq" id="WP_205156665.1">
    <property type="nucleotide sequence ID" value="NZ_JAFEUM010000001.1"/>
</dbReference>
<organism evidence="1 2">
    <name type="scientific">Vibrio ulleungensis</name>
    <dbReference type="NCBI Taxonomy" id="2807619"/>
    <lineage>
        <taxon>Bacteria</taxon>
        <taxon>Pseudomonadati</taxon>
        <taxon>Pseudomonadota</taxon>
        <taxon>Gammaproteobacteria</taxon>
        <taxon>Vibrionales</taxon>
        <taxon>Vibrionaceae</taxon>
        <taxon>Vibrio</taxon>
    </lineage>
</organism>
<dbReference type="Proteomes" id="UP000809621">
    <property type="component" value="Unassembled WGS sequence"/>
</dbReference>
<keyword evidence="2" id="KW-1185">Reference proteome</keyword>
<sequence length="137" mass="15459">MTDQIKDTCKYLDGEYPIHTEMGIPVDHPSIAVLSDAELAEADTSGWYLSTACWRNYVARWAVKNGQLFLEHIDGKYQLLDNAPLLAHWFTGELELPYGKFLGCNLELGYQLCYSHKVSLNFEAGKLVSSRVAENTQ</sequence>
<evidence type="ECO:0000313" key="1">
    <source>
        <dbReference type="EMBL" id="MBM7035025.1"/>
    </source>
</evidence>
<dbReference type="EMBL" id="JAFEUM010000001">
    <property type="protein sequence ID" value="MBM7035025.1"/>
    <property type="molecule type" value="Genomic_DNA"/>
</dbReference>
<proteinExistence type="predicted"/>